<protein>
    <submittedName>
        <fullName evidence="1">Uncharacterized protein</fullName>
    </submittedName>
</protein>
<comment type="caution">
    <text evidence="1">The sequence shown here is derived from an EMBL/GenBank/DDBJ whole genome shotgun (WGS) entry which is preliminary data.</text>
</comment>
<dbReference type="Proteomes" id="UP000186894">
    <property type="component" value="Unassembled WGS sequence"/>
</dbReference>
<name>A0A1Q8ZM95_9HYPH</name>
<sequence>MLMMHHCLSALWPVPFYCSKITVKLQLVNWKTVKIFNFISLFQTFKRRLAAPRVLRAGRKRLTKFKFWHRLGVAGLTEMLDFGDGTIT</sequence>
<keyword evidence="2" id="KW-1185">Reference proteome</keyword>
<reference evidence="1 2" key="1">
    <citation type="submission" date="2016-09" db="EMBL/GenBank/DDBJ databases">
        <title>Rhizobium oryziradicis sp. nov., isolated from the root of rice.</title>
        <authorList>
            <person name="Zhao J."/>
            <person name="Zhang X."/>
        </authorList>
    </citation>
    <scope>NUCLEOTIDE SEQUENCE [LARGE SCALE GENOMIC DNA]</scope>
    <source>
        <strain evidence="1 2">N19</strain>
    </source>
</reference>
<evidence type="ECO:0000313" key="2">
    <source>
        <dbReference type="Proteomes" id="UP000186894"/>
    </source>
</evidence>
<dbReference type="AlphaFoldDB" id="A0A1Q8ZM95"/>
<dbReference type="EMBL" id="MKIM01000029">
    <property type="protein sequence ID" value="OLP42995.1"/>
    <property type="molecule type" value="Genomic_DNA"/>
</dbReference>
<dbReference type="STRING" id="1867956.BJF95_13795"/>
<evidence type="ECO:0000313" key="1">
    <source>
        <dbReference type="EMBL" id="OLP42995.1"/>
    </source>
</evidence>
<gene>
    <name evidence="1" type="ORF">BJF95_13795</name>
</gene>
<accession>A0A1Q8ZM95</accession>
<organism evidence="1 2">
    <name type="scientific">Rhizobium oryziradicis</name>
    <dbReference type="NCBI Taxonomy" id="1867956"/>
    <lineage>
        <taxon>Bacteria</taxon>
        <taxon>Pseudomonadati</taxon>
        <taxon>Pseudomonadota</taxon>
        <taxon>Alphaproteobacteria</taxon>
        <taxon>Hyphomicrobiales</taxon>
        <taxon>Rhizobiaceae</taxon>
        <taxon>Rhizobium/Agrobacterium group</taxon>
        <taxon>Rhizobium</taxon>
    </lineage>
</organism>
<proteinExistence type="predicted"/>